<comment type="caution">
    <text evidence="2">The sequence shown here is derived from an EMBL/GenBank/DDBJ whole genome shotgun (WGS) entry which is preliminary data.</text>
</comment>
<feature type="chain" id="PRO_5045998036" description="Secreted protein" evidence="1">
    <location>
        <begin position="29"/>
        <end position="75"/>
    </location>
</feature>
<organism evidence="2 3">
    <name type="scientific">Streptomyces iconiensis</name>
    <dbReference type="NCBI Taxonomy" id="1384038"/>
    <lineage>
        <taxon>Bacteria</taxon>
        <taxon>Bacillati</taxon>
        <taxon>Actinomycetota</taxon>
        <taxon>Actinomycetes</taxon>
        <taxon>Kitasatosporales</taxon>
        <taxon>Streptomycetaceae</taxon>
        <taxon>Streptomyces</taxon>
    </lineage>
</organism>
<proteinExistence type="predicted"/>
<keyword evidence="1" id="KW-0732">Signal</keyword>
<evidence type="ECO:0000313" key="2">
    <source>
        <dbReference type="EMBL" id="MDJ1131800.1"/>
    </source>
</evidence>
<name>A0ABT6ZRX2_9ACTN</name>
<reference evidence="2 3" key="1">
    <citation type="submission" date="2023-05" db="EMBL/GenBank/DDBJ databases">
        <title>Streptantibioticus silvisoli sp. nov., acidotolerant actinomycetes 1 from pine litter.</title>
        <authorList>
            <person name="Swiecimska M."/>
            <person name="Golinska P."/>
            <person name="Sangal V."/>
            <person name="Wachnowicz B."/>
            <person name="Goodfellow M."/>
        </authorList>
    </citation>
    <scope>NUCLEOTIDE SEQUENCE [LARGE SCALE GENOMIC DNA]</scope>
    <source>
        <strain evidence="2 3">DSM 42109</strain>
    </source>
</reference>
<dbReference type="Proteomes" id="UP001214441">
    <property type="component" value="Unassembled WGS sequence"/>
</dbReference>
<gene>
    <name evidence="2" type="ORF">NMN56_007480</name>
</gene>
<dbReference type="RefSeq" id="WP_274044480.1">
    <property type="nucleotide sequence ID" value="NZ_JANCPR020000006.1"/>
</dbReference>
<sequence>MRRKFTRAVVTLVGIAAFAGAGATAAQAADGTPVKVANFKSCKAWGEALQADGKIKGFHCDNMNDAHQWYLTPVY</sequence>
<evidence type="ECO:0008006" key="4">
    <source>
        <dbReference type="Google" id="ProtNLM"/>
    </source>
</evidence>
<evidence type="ECO:0000313" key="3">
    <source>
        <dbReference type="Proteomes" id="UP001214441"/>
    </source>
</evidence>
<dbReference type="EMBL" id="JANCPR020000006">
    <property type="protein sequence ID" value="MDJ1131800.1"/>
    <property type="molecule type" value="Genomic_DNA"/>
</dbReference>
<accession>A0ABT6ZRX2</accession>
<evidence type="ECO:0000256" key="1">
    <source>
        <dbReference type="SAM" id="SignalP"/>
    </source>
</evidence>
<feature type="signal peptide" evidence="1">
    <location>
        <begin position="1"/>
        <end position="28"/>
    </location>
</feature>
<keyword evidence="3" id="KW-1185">Reference proteome</keyword>
<protein>
    <recommendedName>
        <fullName evidence="4">Secreted protein</fullName>
    </recommendedName>
</protein>